<dbReference type="Proteomes" id="UP000216063">
    <property type="component" value="Unassembled WGS sequence"/>
</dbReference>
<dbReference type="AlphaFoldDB" id="A0A255DLZ9"/>
<dbReference type="EMBL" id="NOZR01000006">
    <property type="protein sequence ID" value="OYN80418.1"/>
    <property type="molecule type" value="Genomic_DNA"/>
</dbReference>
<reference evidence="1 2" key="1">
    <citation type="submission" date="2017-07" db="EMBL/GenBank/DDBJ databases">
        <title>The new phylogeny of genus Mycobacterium.</title>
        <authorList>
            <person name="Tortoli E."/>
            <person name="Trovato A."/>
            <person name="Cirillo D.M."/>
        </authorList>
    </citation>
    <scope>NUCLEOTIDE SEQUENCE [LARGE SCALE GENOMIC DNA]</scope>
    <source>
        <strain evidence="1 2">ATCC 33027</strain>
    </source>
</reference>
<evidence type="ECO:0008006" key="3">
    <source>
        <dbReference type="Google" id="ProtNLM"/>
    </source>
</evidence>
<name>A0A255DLZ9_9MYCO</name>
<sequence length="320" mass="36413">MSNPFIDEEPDYFERQIRAMWFTGMGKSVHVHGPRSGREGIHLAAGQVKGIWHSQVETNWKSGAFQEGSKQKSVKWLHRDMKIGLHVMDSEDQSFEDNDSEFMKLFAYEEDEWDDDPEPTTLHIDTAKSGERKLDLLMYEEPEFDPDLDPIEAQYANLILKVRAGQPFWYQDDVIKTFSSSATSASGFIEVENPTPRPMKHKWILTKGTWTIPDVSWKGAKYNRRPGGVYATRSIPLNPITDDQGGIVISLDTANDLMVRDHNFTNALPALVPNGMFFMHVIPPYTPKQLLPISYTDAPAGGAMAQLVQPRRFNRPWGEE</sequence>
<protein>
    <recommendedName>
        <fullName evidence="3">Minor tail protein</fullName>
    </recommendedName>
</protein>
<proteinExistence type="predicted"/>
<organism evidence="1 2">
    <name type="scientific">Mycolicibacterium sphagni</name>
    <dbReference type="NCBI Taxonomy" id="1786"/>
    <lineage>
        <taxon>Bacteria</taxon>
        <taxon>Bacillati</taxon>
        <taxon>Actinomycetota</taxon>
        <taxon>Actinomycetes</taxon>
        <taxon>Mycobacteriales</taxon>
        <taxon>Mycobacteriaceae</taxon>
        <taxon>Mycolicibacterium</taxon>
    </lineage>
</organism>
<evidence type="ECO:0000313" key="2">
    <source>
        <dbReference type="Proteomes" id="UP000216063"/>
    </source>
</evidence>
<dbReference type="RefSeq" id="WP_094478891.1">
    <property type="nucleotide sequence ID" value="NZ_NOZR01000006.1"/>
</dbReference>
<evidence type="ECO:0000313" key="1">
    <source>
        <dbReference type="EMBL" id="OYN80418.1"/>
    </source>
</evidence>
<gene>
    <name evidence="1" type="ORF">CG716_09815</name>
</gene>
<keyword evidence="2" id="KW-1185">Reference proteome</keyword>
<accession>A0A255DLZ9</accession>
<comment type="caution">
    <text evidence="1">The sequence shown here is derived from an EMBL/GenBank/DDBJ whole genome shotgun (WGS) entry which is preliminary data.</text>
</comment>
<dbReference type="OrthoDB" id="4407402at2"/>